<reference evidence="1" key="1">
    <citation type="journal article" date="2019" name="Mol. Phylogenet. Evol.">
        <title>Morphological evolution and classification of the red algal order Ceramiales inferred using plastid phylogenomics.</title>
        <authorList>
            <person name="Diaz-Tapia P."/>
            <person name="Pasella M.M."/>
            <person name="Verbruggen H."/>
            <person name="Maggs C.A."/>
        </authorList>
    </citation>
    <scope>NUCLEOTIDE SEQUENCE</scope>
    <source>
        <strain evidence="1">PD2952</strain>
    </source>
</reference>
<reference evidence="1" key="2">
    <citation type="submission" date="2019-04" db="EMBL/GenBank/DDBJ databases">
        <authorList>
            <person name="Pasella M."/>
        </authorList>
    </citation>
    <scope>NUCLEOTIDE SEQUENCE</scope>
    <source>
        <strain evidence="1">PD2952</strain>
    </source>
</reference>
<dbReference type="EMBL" id="MK814632">
    <property type="protein sequence ID" value="QCI05498.1"/>
    <property type="molecule type" value="Genomic_DNA"/>
</dbReference>
<name>A0A4D6WSF6_9FLOR</name>
<geneLocation type="plastid" evidence="1"/>
<evidence type="ECO:0000313" key="1">
    <source>
        <dbReference type="EMBL" id="QCI05498.1"/>
    </source>
</evidence>
<gene>
    <name evidence="1" type="primary">ycf58</name>
</gene>
<accession>A0A4D6WSF6</accession>
<keyword evidence="1" id="KW-0934">Plastid</keyword>
<proteinExistence type="predicted"/>
<sequence length="151" mass="18195">MKFNNYSKNITNTWISKQNIYNLNNKTIDNYQYICEIIDLDLNAWNENYLIKYTNYKQYNISSIIKSKKKSSISYGIIKKKMMKQIHTYDFYKRVNFSLKLKILDNNLCHIEYLYSINENLYVSIAFIKENKTQKYIGIAFTSYIKQIIKP</sequence>
<protein>
    <submittedName>
        <fullName evidence="1">Uncharacterized protein</fullName>
    </submittedName>
</protein>
<organism evidence="1">
    <name type="scientific">Crouania attenuata</name>
    <dbReference type="NCBI Taxonomy" id="42002"/>
    <lineage>
        <taxon>Eukaryota</taxon>
        <taxon>Rhodophyta</taxon>
        <taxon>Florideophyceae</taxon>
        <taxon>Rhodymeniophycidae</taxon>
        <taxon>Ceramiales</taxon>
        <taxon>Callithamniaceae</taxon>
        <taxon>Crouania</taxon>
    </lineage>
</organism>
<dbReference type="AlphaFoldDB" id="A0A4D6WSF6"/>